<feature type="transmembrane region" description="Helical" evidence="6">
    <location>
        <begin position="376"/>
        <end position="396"/>
    </location>
</feature>
<protein>
    <submittedName>
        <fullName evidence="9">ABC transporter</fullName>
    </submittedName>
</protein>
<feature type="transmembrane region" description="Helical" evidence="6">
    <location>
        <begin position="20"/>
        <end position="40"/>
    </location>
</feature>
<evidence type="ECO:0000259" key="7">
    <source>
        <dbReference type="Pfam" id="PF02687"/>
    </source>
</evidence>
<dbReference type="InterPro" id="IPR051447">
    <property type="entry name" value="Lipoprotein-release_system"/>
</dbReference>
<keyword evidence="2" id="KW-1003">Cell membrane</keyword>
<dbReference type="Pfam" id="PF02687">
    <property type="entry name" value="FtsX"/>
    <property type="match status" value="1"/>
</dbReference>
<evidence type="ECO:0000256" key="1">
    <source>
        <dbReference type="ARBA" id="ARBA00004651"/>
    </source>
</evidence>
<evidence type="ECO:0000313" key="9">
    <source>
        <dbReference type="EMBL" id="SUS04664.1"/>
    </source>
</evidence>
<dbReference type="AlphaFoldDB" id="A0A380TA06"/>
<evidence type="ECO:0000256" key="6">
    <source>
        <dbReference type="SAM" id="Phobius"/>
    </source>
</evidence>
<keyword evidence="3 6" id="KW-0812">Transmembrane</keyword>
<dbReference type="PANTHER" id="PTHR30489">
    <property type="entry name" value="LIPOPROTEIN-RELEASING SYSTEM TRANSMEMBRANE PROTEIN LOLE"/>
    <property type="match status" value="1"/>
</dbReference>
<evidence type="ECO:0000259" key="8">
    <source>
        <dbReference type="Pfam" id="PF12704"/>
    </source>
</evidence>
<evidence type="ECO:0000256" key="3">
    <source>
        <dbReference type="ARBA" id="ARBA00022692"/>
    </source>
</evidence>
<sequence length="414" mass="44387">MPLTLEIALTHIRERLRQTVLSVLGVMTGVGFAVAMAALMQGSQEDFIRRIIDATPHITVRDDFRAVPWQPADAVYGTSAVGLSSVKPKEELRGIRNPQPKLALLAALPGVAVAPTLRGPVVLRFGGRDVAVSLLGIEPKAEVRVSKLAHDIREGSLNDLYTTANGIIIGSGLARKLGAGLGDSVSLSSSAGTIRLAKVVAIVHSGVVAIDDATAYARLKVVQVLLDRPNVINEIRLRLDDVNGARALAQRIERRLGYRTESWEEINENVLEVFQIRNIIIYTVVGGILVVAAFGIFNIVSTIVFEKTRDIAILKSLGFTEGDVRAIFVSEGFLIGSFGTVLGWGLGYALCRLLGSIEIKVRTFAEQTGLPVTYDWRHYAIAAACALTAAGLAGYLPARRAGRLDPVAIIRGAA</sequence>
<name>A0A380TA06_9ZZZZ</name>
<dbReference type="GO" id="GO:0044874">
    <property type="term" value="P:lipoprotein localization to outer membrane"/>
    <property type="evidence" value="ECO:0007669"/>
    <property type="project" value="TreeGrafter"/>
</dbReference>
<dbReference type="Pfam" id="PF12704">
    <property type="entry name" value="MacB_PCD"/>
    <property type="match status" value="1"/>
</dbReference>
<dbReference type="InterPro" id="IPR025857">
    <property type="entry name" value="MacB_PCD"/>
</dbReference>
<feature type="transmembrane region" description="Helical" evidence="6">
    <location>
        <begin position="279"/>
        <end position="305"/>
    </location>
</feature>
<evidence type="ECO:0000256" key="4">
    <source>
        <dbReference type="ARBA" id="ARBA00022989"/>
    </source>
</evidence>
<feature type="transmembrane region" description="Helical" evidence="6">
    <location>
        <begin position="326"/>
        <end position="346"/>
    </location>
</feature>
<proteinExistence type="predicted"/>
<dbReference type="PANTHER" id="PTHR30489:SF0">
    <property type="entry name" value="LIPOPROTEIN-RELEASING SYSTEM TRANSMEMBRANE PROTEIN LOLE"/>
    <property type="match status" value="1"/>
</dbReference>
<dbReference type="EMBL" id="UIDG01000045">
    <property type="protein sequence ID" value="SUS04664.1"/>
    <property type="molecule type" value="Genomic_DNA"/>
</dbReference>
<keyword evidence="4 6" id="KW-1133">Transmembrane helix</keyword>
<feature type="domain" description="MacB-like periplasmic core" evidence="8">
    <location>
        <begin position="19"/>
        <end position="254"/>
    </location>
</feature>
<comment type="subcellular location">
    <subcellularLocation>
        <location evidence="1">Cell membrane</location>
        <topology evidence="1">Multi-pass membrane protein</topology>
    </subcellularLocation>
</comment>
<evidence type="ECO:0000256" key="5">
    <source>
        <dbReference type="ARBA" id="ARBA00023136"/>
    </source>
</evidence>
<dbReference type="InterPro" id="IPR003838">
    <property type="entry name" value="ABC3_permease_C"/>
</dbReference>
<gene>
    <name evidence="9" type="ORF">DF3PB_1390008</name>
</gene>
<accession>A0A380TA06</accession>
<reference evidence="9" key="1">
    <citation type="submission" date="2018-07" db="EMBL/GenBank/DDBJ databases">
        <authorList>
            <person name="Quirk P.G."/>
            <person name="Krulwich T.A."/>
        </authorList>
    </citation>
    <scope>NUCLEOTIDE SEQUENCE</scope>
</reference>
<organism evidence="9">
    <name type="scientific">metagenome</name>
    <dbReference type="NCBI Taxonomy" id="256318"/>
    <lineage>
        <taxon>unclassified sequences</taxon>
        <taxon>metagenomes</taxon>
    </lineage>
</organism>
<dbReference type="GO" id="GO:0098797">
    <property type="term" value="C:plasma membrane protein complex"/>
    <property type="evidence" value="ECO:0007669"/>
    <property type="project" value="TreeGrafter"/>
</dbReference>
<feature type="domain" description="ABC3 transporter permease C-terminal" evidence="7">
    <location>
        <begin position="284"/>
        <end position="406"/>
    </location>
</feature>
<keyword evidence="5 6" id="KW-0472">Membrane</keyword>
<evidence type="ECO:0000256" key="2">
    <source>
        <dbReference type="ARBA" id="ARBA00022475"/>
    </source>
</evidence>